<evidence type="ECO:0000313" key="1">
    <source>
        <dbReference type="EMBL" id="MEE4597584.1"/>
    </source>
</evidence>
<protein>
    <submittedName>
        <fullName evidence="1">Uncharacterized protein</fullName>
    </submittedName>
</protein>
<reference evidence="1 2" key="1">
    <citation type="submission" date="2023-11" db="EMBL/GenBank/DDBJ databases">
        <title>30 novel species of actinomycetes from the DSMZ collection.</title>
        <authorList>
            <person name="Nouioui I."/>
        </authorList>
    </citation>
    <scope>NUCLEOTIDE SEQUENCE [LARGE SCALE GENOMIC DNA]</scope>
    <source>
        <strain evidence="1 2">DSM 41524</strain>
    </source>
</reference>
<organism evidence="1 2">
    <name type="scientific">Streptomyces asiaticus subsp. ignotus</name>
    <dbReference type="NCBI Taxonomy" id="3098222"/>
    <lineage>
        <taxon>Bacteria</taxon>
        <taxon>Bacillati</taxon>
        <taxon>Actinomycetota</taxon>
        <taxon>Actinomycetes</taxon>
        <taxon>Kitasatosporales</taxon>
        <taxon>Streptomycetaceae</taxon>
        <taxon>Streptomyces</taxon>
        <taxon>Streptomyces violaceusniger group</taxon>
    </lineage>
</organism>
<accession>A0ABU7Q875</accession>
<dbReference type="Proteomes" id="UP001354709">
    <property type="component" value="Unassembled WGS sequence"/>
</dbReference>
<sequence>MVNARTYPLWQQLVATERLPDEALPVVIEALCTTSHAFYGVDNRGEEWRKKAFAAVLPVLLQRAADPALRRRVLEQADDKQVADLANQGVVTAADLPVILHTHRPTPDLIIGLARHPGQVDDAISLLPHLHSTELERVVDDWNPNRYHVDPDPFPPMPPALFDAVLEYALTPLARLLQNPGQHEGWGISEHSHLALPIEFGEGPPWHILATCPHRWPTLVQHPAFGTAAQHLLLDHAELEAHRTRMTASAGDYLSRGTQDALAEPPEPAPALGPDLLRACLPALCLPEMAGLPKPSVTARHRPHRMAERVRYNPSVMDVAAEQLHAAADECVRRGRLLTPPRTPKNEHRNTITTVAEDLAQLSANPKHLAKACALLTTLEQPTVISAPPSPRLSRITEGTDLLSPVRLLEHNSQHRRIAALLALADNPHTPRTAVTETLPALHPLELSWIGHQSHAPDWVHTAAAALAPADDTETVLRLLTDDELNRHPDPCAVLQSWLDAPETDGLWTSSDVYRAILNSRHHTLHHLRQLPADEVLTRTEPHIALPHLLTQCGTQPERWHALLKALDYGPTDEKITFGQLLDMLSSQPEPIVPA</sequence>
<name>A0ABU7Q875_9ACTN</name>
<comment type="caution">
    <text evidence="1">The sequence shown here is derived from an EMBL/GenBank/DDBJ whole genome shotgun (WGS) entry which is preliminary data.</text>
</comment>
<keyword evidence="2" id="KW-1185">Reference proteome</keyword>
<evidence type="ECO:0000313" key="2">
    <source>
        <dbReference type="Proteomes" id="UP001354709"/>
    </source>
</evidence>
<dbReference type="RefSeq" id="WP_330814309.1">
    <property type="nucleotide sequence ID" value="NZ_JAZBJO010000037.1"/>
</dbReference>
<proteinExistence type="predicted"/>
<dbReference type="EMBL" id="JAZBJO010000037">
    <property type="protein sequence ID" value="MEE4597584.1"/>
    <property type="molecule type" value="Genomic_DNA"/>
</dbReference>
<gene>
    <name evidence="1" type="ORF">V2J94_37875</name>
</gene>